<evidence type="ECO:0000256" key="1">
    <source>
        <dbReference type="SAM" id="MobiDB-lite"/>
    </source>
</evidence>
<reference evidence="2 3" key="1">
    <citation type="submission" date="2024-02" db="EMBL/GenBank/DDBJ databases">
        <title>Discinaceae phylogenomics.</title>
        <authorList>
            <person name="Dirks A.C."/>
            <person name="James T.Y."/>
        </authorList>
    </citation>
    <scope>NUCLEOTIDE SEQUENCE [LARGE SCALE GENOMIC DNA]</scope>
    <source>
        <strain evidence="2 3">ACD0624</strain>
    </source>
</reference>
<name>A0ABR3GBL3_9PEZI</name>
<sequence>MSSDTGSLKRKAGDDTPPLPQAPRRIKVINYPGLWPQHDYVLNRKLYRLWIRSSSIKLPQERLSWHLYMHLKN</sequence>
<evidence type="ECO:0000313" key="2">
    <source>
        <dbReference type="EMBL" id="KAL0633305.1"/>
    </source>
</evidence>
<organism evidence="2 3">
    <name type="scientific">Discina gigas</name>
    <dbReference type="NCBI Taxonomy" id="1032678"/>
    <lineage>
        <taxon>Eukaryota</taxon>
        <taxon>Fungi</taxon>
        <taxon>Dikarya</taxon>
        <taxon>Ascomycota</taxon>
        <taxon>Pezizomycotina</taxon>
        <taxon>Pezizomycetes</taxon>
        <taxon>Pezizales</taxon>
        <taxon>Discinaceae</taxon>
        <taxon>Discina</taxon>
    </lineage>
</organism>
<comment type="caution">
    <text evidence="2">The sequence shown here is derived from an EMBL/GenBank/DDBJ whole genome shotgun (WGS) entry which is preliminary data.</text>
</comment>
<accession>A0ABR3GBL3</accession>
<proteinExistence type="predicted"/>
<feature type="region of interest" description="Disordered" evidence="1">
    <location>
        <begin position="1"/>
        <end position="23"/>
    </location>
</feature>
<dbReference type="EMBL" id="JBBBZM010000130">
    <property type="protein sequence ID" value="KAL0633305.1"/>
    <property type="molecule type" value="Genomic_DNA"/>
</dbReference>
<keyword evidence="3" id="KW-1185">Reference proteome</keyword>
<protein>
    <submittedName>
        <fullName evidence="2">Uncharacterized protein</fullName>
    </submittedName>
</protein>
<evidence type="ECO:0000313" key="3">
    <source>
        <dbReference type="Proteomes" id="UP001447188"/>
    </source>
</evidence>
<dbReference type="Proteomes" id="UP001447188">
    <property type="component" value="Unassembled WGS sequence"/>
</dbReference>
<gene>
    <name evidence="2" type="ORF">Q9L58_007810</name>
</gene>